<proteinExistence type="predicted"/>
<dbReference type="PANTHER" id="PTHR45290:SF3">
    <property type="entry name" value="OS01G0649000 PROTEIN"/>
    <property type="match status" value="1"/>
</dbReference>
<organism evidence="1 2">
    <name type="scientific">Trema orientale</name>
    <name type="common">Charcoal tree</name>
    <name type="synonym">Celtis orientalis</name>
    <dbReference type="NCBI Taxonomy" id="63057"/>
    <lineage>
        <taxon>Eukaryota</taxon>
        <taxon>Viridiplantae</taxon>
        <taxon>Streptophyta</taxon>
        <taxon>Embryophyta</taxon>
        <taxon>Tracheophyta</taxon>
        <taxon>Spermatophyta</taxon>
        <taxon>Magnoliopsida</taxon>
        <taxon>eudicotyledons</taxon>
        <taxon>Gunneridae</taxon>
        <taxon>Pentapetalae</taxon>
        <taxon>rosids</taxon>
        <taxon>fabids</taxon>
        <taxon>Rosales</taxon>
        <taxon>Cannabaceae</taxon>
        <taxon>Trema</taxon>
    </lineage>
</organism>
<evidence type="ECO:0000313" key="1">
    <source>
        <dbReference type="EMBL" id="PON54882.1"/>
    </source>
</evidence>
<dbReference type="STRING" id="63057.A0A2P5C1E4"/>
<comment type="caution">
    <text evidence="1">The sequence shown here is derived from an EMBL/GenBank/DDBJ whole genome shotgun (WGS) entry which is preliminary data.</text>
</comment>
<dbReference type="Proteomes" id="UP000237000">
    <property type="component" value="Unassembled WGS sequence"/>
</dbReference>
<dbReference type="OrthoDB" id="30195at2759"/>
<name>A0A2P5C1E4_TREOI</name>
<reference evidence="2" key="1">
    <citation type="submission" date="2016-06" db="EMBL/GenBank/DDBJ databases">
        <title>Parallel loss of symbiosis genes in relatives of nitrogen-fixing non-legume Parasponia.</title>
        <authorList>
            <person name="Van Velzen R."/>
            <person name="Holmer R."/>
            <person name="Bu F."/>
            <person name="Rutten L."/>
            <person name="Van Zeijl A."/>
            <person name="Liu W."/>
            <person name="Santuari L."/>
            <person name="Cao Q."/>
            <person name="Sharma T."/>
            <person name="Shen D."/>
            <person name="Roswanjaya Y."/>
            <person name="Wardhani T."/>
            <person name="Kalhor M.S."/>
            <person name="Jansen J."/>
            <person name="Van den Hoogen J."/>
            <person name="Gungor B."/>
            <person name="Hartog M."/>
            <person name="Hontelez J."/>
            <person name="Verver J."/>
            <person name="Yang W.-C."/>
            <person name="Schijlen E."/>
            <person name="Repin R."/>
            <person name="Schilthuizen M."/>
            <person name="Schranz E."/>
            <person name="Heidstra R."/>
            <person name="Miyata K."/>
            <person name="Fedorova E."/>
            <person name="Kohlen W."/>
            <person name="Bisseling T."/>
            <person name="Smit S."/>
            <person name="Geurts R."/>
        </authorList>
    </citation>
    <scope>NUCLEOTIDE SEQUENCE [LARGE SCALE GENOMIC DNA]</scope>
    <source>
        <strain evidence="2">cv. RG33-2</strain>
    </source>
</reference>
<evidence type="ECO:0000313" key="2">
    <source>
        <dbReference type="Proteomes" id="UP000237000"/>
    </source>
</evidence>
<protein>
    <submittedName>
        <fullName evidence="1">Uncharacterized protein</fullName>
    </submittedName>
</protein>
<dbReference type="InParanoid" id="A0A2P5C1E4"/>
<dbReference type="PANTHER" id="PTHR45290">
    <property type="entry name" value="OS03G0300300 PROTEIN"/>
    <property type="match status" value="1"/>
</dbReference>
<accession>A0A2P5C1E4</accession>
<dbReference type="AlphaFoldDB" id="A0A2P5C1E4"/>
<dbReference type="EMBL" id="JXTC01000426">
    <property type="protein sequence ID" value="PON54882.1"/>
    <property type="molecule type" value="Genomic_DNA"/>
</dbReference>
<gene>
    <name evidence="1" type="ORF">TorRG33x02_301150</name>
</gene>
<keyword evidence="2" id="KW-1185">Reference proteome</keyword>
<sequence length="148" mass="16491">MKHTPLSFQCKDGCNGNLGTVLLAVSKSGVAYVWHLITLLEEDINPTKMQCKVNEGKNSKKIRATIIAARLHSLDANRRMKALVAFGSMDHPRFSLVDMSNPEEYIVINALDETSSILENGVARGMINFLCFCFSSHLYYCVFAIDIC</sequence>